<evidence type="ECO:0000256" key="3">
    <source>
        <dbReference type="ARBA" id="ARBA00022692"/>
    </source>
</evidence>
<dbReference type="InterPro" id="IPR051817">
    <property type="entry name" value="FDH_cytochrome_b556_subunit"/>
</dbReference>
<dbReference type="InterPro" id="IPR016174">
    <property type="entry name" value="Di-haem_cyt_TM"/>
</dbReference>
<evidence type="ECO:0000313" key="8">
    <source>
        <dbReference type="EMBL" id="VAX20044.1"/>
    </source>
</evidence>
<evidence type="ECO:0000256" key="1">
    <source>
        <dbReference type="ARBA" id="ARBA00004651"/>
    </source>
</evidence>
<organism evidence="8">
    <name type="scientific">hydrothermal vent metagenome</name>
    <dbReference type="NCBI Taxonomy" id="652676"/>
    <lineage>
        <taxon>unclassified sequences</taxon>
        <taxon>metagenomes</taxon>
        <taxon>ecological metagenomes</taxon>
    </lineage>
</organism>
<proteinExistence type="predicted"/>
<dbReference type="Gene3D" id="1.20.950.20">
    <property type="entry name" value="Transmembrane di-heme cytochromes, Chain C"/>
    <property type="match status" value="1"/>
</dbReference>
<feature type="transmembrane region" description="Helical" evidence="6">
    <location>
        <begin position="124"/>
        <end position="144"/>
    </location>
</feature>
<dbReference type="GO" id="GO:0009326">
    <property type="term" value="C:formate dehydrogenase complex"/>
    <property type="evidence" value="ECO:0007669"/>
    <property type="project" value="TreeGrafter"/>
</dbReference>
<dbReference type="GO" id="GO:0022904">
    <property type="term" value="P:respiratory electron transport chain"/>
    <property type="evidence" value="ECO:0007669"/>
    <property type="project" value="InterPro"/>
</dbReference>
<gene>
    <name evidence="8" type="ORF">MNBD_NITROSPINAE02-1391</name>
</gene>
<dbReference type="InterPro" id="IPR011577">
    <property type="entry name" value="Cyt_b561_bac/Ni-Hgenase"/>
</dbReference>
<dbReference type="AlphaFoldDB" id="A0A3B1C7W0"/>
<keyword evidence="2" id="KW-1003">Cell membrane</keyword>
<evidence type="ECO:0000259" key="7">
    <source>
        <dbReference type="Pfam" id="PF01292"/>
    </source>
</evidence>
<keyword evidence="4 6" id="KW-1133">Transmembrane helix</keyword>
<dbReference type="Pfam" id="PF01292">
    <property type="entry name" value="Ni_hydr_CYTB"/>
    <property type="match status" value="1"/>
</dbReference>
<reference evidence="8" key="1">
    <citation type="submission" date="2018-06" db="EMBL/GenBank/DDBJ databases">
        <authorList>
            <person name="Zhirakovskaya E."/>
        </authorList>
    </citation>
    <scope>NUCLEOTIDE SEQUENCE</scope>
</reference>
<feature type="transmembrane region" description="Helical" evidence="6">
    <location>
        <begin position="21"/>
        <end position="40"/>
    </location>
</feature>
<keyword evidence="5 6" id="KW-0472">Membrane</keyword>
<feature type="transmembrane region" description="Helical" evidence="6">
    <location>
        <begin position="52"/>
        <end position="75"/>
    </location>
</feature>
<feature type="domain" description="Cytochrome b561 bacterial/Ni-hydrogenase" evidence="7">
    <location>
        <begin position="11"/>
        <end position="181"/>
    </location>
</feature>
<dbReference type="GO" id="GO:0009055">
    <property type="term" value="F:electron transfer activity"/>
    <property type="evidence" value="ECO:0007669"/>
    <property type="project" value="InterPro"/>
</dbReference>
<dbReference type="GO" id="GO:0015944">
    <property type="term" value="P:formate oxidation"/>
    <property type="evidence" value="ECO:0007669"/>
    <property type="project" value="TreeGrafter"/>
</dbReference>
<name>A0A3B1C7W0_9ZZZZ</name>
<evidence type="ECO:0000256" key="5">
    <source>
        <dbReference type="ARBA" id="ARBA00023136"/>
    </source>
</evidence>
<keyword evidence="3 6" id="KW-0812">Transmembrane</keyword>
<dbReference type="EMBL" id="UOGE01000050">
    <property type="protein sequence ID" value="VAX20044.1"/>
    <property type="molecule type" value="Genomic_DNA"/>
</dbReference>
<sequence length="240" mass="27626">MKRGSGYNIVRFSVCERMFHNIVMVTYFLLLMTGMVIIGYNFQGERNSLREIFVLAHKTTGVIFLGGAILIVLCGKRAVWMENVRLLFVFTLRDIEWLVKKPVSILFRGVKPPPADKFNSGQKVWSAIAFFGSVTLAVSGIYLWMNRLSILALLIHTFIALGMILPLMGHMYMAIINRETRAGIGSIVNGKVDLRWAEDHYPVWVERKRRELLKRKSRKKTGLKKRGKKTFGLYDIQEKR</sequence>
<dbReference type="PANTHER" id="PTHR30074:SF6">
    <property type="entry name" value="FORMATE DEHYDROGENASE GAMMA SUBUNIT"/>
    <property type="match status" value="1"/>
</dbReference>
<dbReference type="SUPFAM" id="SSF81342">
    <property type="entry name" value="Transmembrane di-heme cytochromes"/>
    <property type="match status" value="1"/>
</dbReference>
<feature type="transmembrane region" description="Helical" evidence="6">
    <location>
        <begin position="150"/>
        <end position="168"/>
    </location>
</feature>
<evidence type="ECO:0000256" key="4">
    <source>
        <dbReference type="ARBA" id="ARBA00022989"/>
    </source>
</evidence>
<evidence type="ECO:0000256" key="6">
    <source>
        <dbReference type="SAM" id="Phobius"/>
    </source>
</evidence>
<evidence type="ECO:0000256" key="2">
    <source>
        <dbReference type="ARBA" id="ARBA00022475"/>
    </source>
</evidence>
<dbReference type="GO" id="GO:0005886">
    <property type="term" value="C:plasma membrane"/>
    <property type="evidence" value="ECO:0007669"/>
    <property type="project" value="UniProtKB-SubCell"/>
</dbReference>
<accession>A0A3B1C7W0</accession>
<comment type="subcellular location">
    <subcellularLocation>
        <location evidence="1">Cell membrane</location>
        <topology evidence="1">Multi-pass membrane protein</topology>
    </subcellularLocation>
</comment>
<protein>
    <recommendedName>
        <fullName evidence="7">Cytochrome b561 bacterial/Ni-hydrogenase domain-containing protein</fullName>
    </recommendedName>
</protein>
<dbReference type="GO" id="GO:0036397">
    <property type="term" value="F:formate dehydrogenase (quinone) activity"/>
    <property type="evidence" value="ECO:0007669"/>
    <property type="project" value="TreeGrafter"/>
</dbReference>
<dbReference type="PANTHER" id="PTHR30074">
    <property type="entry name" value="FORMATE DEHYDROGENASE, NITRATE-INDUCIBLE, CYTOCHROME B556 FDN SUBUNIT"/>
    <property type="match status" value="1"/>
</dbReference>
<dbReference type="GO" id="GO:0009061">
    <property type="term" value="P:anaerobic respiration"/>
    <property type="evidence" value="ECO:0007669"/>
    <property type="project" value="TreeGrafter"/>
</dbReference>